<name>A0A930FQI1_9FIRM</name>
<dbReference type="AlphaFoldDB" id="A0A930FQI1"/>
<evidence type="ECO:0000256" key="1">
    <source>
        <dbReference type="ARBA" id="ARBA00001947"/>
    </source>
</evidence>
<dbReference type="Pfam" id="PF00753">
    <property type="entry name" value="Lactamase_B"/>
    <property type="match status" value="1"/>
</dbReference>
<dbReference type="GO" id="GO:0046872">
    <property type="term" value="F:metal ion binding"/>
    <property type="evidence" value="ECO:0007669"/>
    <property type="project" value="UniProtKB-KW"/>
</dbReference>
<comment type="cofactor">
    <cofactor evidence="1">
        <name>Zn(2+)</name>
        <dbReference type="ChEBI" id="CHEBI:29105"/>
    </cofactor>
</comment>
<keyword evidence="3" id="KW-0378">Hydrolase</keyword>
<proteinExistence type="predicted"/>
<keyword evidence="2" id="KW-0479">Metal-binding</keyword>
<evidence type="ECO:0000256" key="4">
    <source>
        <dbReference type="ARBA" id="ARBA00022833"/>
    </source>
</evidence>
<evidence type="ECO:0000313" key="6">
    <source>
        <dbReference type="EMBL" id="MBF1128732.1"/>
    </source>
</evidence>
<reference evidence="6" key="1">
    <citation type="submission" date="2020-04" db="EMBL/GenBank/DDBJ databases">
        <title>Deep metagenomics examines the oral microbiome during advanced dental caries in children, revealing novel taxa and co-occurrences with host molecules.</title>
        <authorList>
            <person name="Baker J.L."/>
            <person name="Morton J.T."/>
            <person name="Dinis M."/>
            <person name="Alvarez R."/>
            <person name="Tran N.C."/>
            <person name="Knight R."/>
            <person name="Edlund A."/>
        </authorList>
    </citation>
    <scope>NUCLEOTIDE SEQUENCE</scope>
    <source>
        <strain evidence="6">JCVI_32_bin.14</strain>
    </source>
</reference>
<comment type="caution">
    <text evidence="6">The sequence shown here is derived from an EMBL/GenBank/DDBJ whole genome shotgun (WGS) entry which is preliminary data.</text>
</comment>
<sequence length="211" mass="23799">MKITYLVLGPFMTNTYIIHDENTMDAVIIDPSFTPENIIRTVAQLKVNVKGIFLTHGHVDHMAGLNKLKEVYKEARVYMNINDKEYLSDPKKNLSDSFPQPTICKAADYWVSYREHIKVGKLDFTVLDTSGHTPGGISFYMEKEKVVFTGDSLFRESIGRTDFPGGDIKRLLQTIRKNLFSLSDEVIVLPGHGEATSIGYEKKHNPFLVGG</sequence>
<dbReference type="GO" id="GO:0016787">
    <property type="term" value="F:hydrolase activity"/>
    <property type="evidence" value="ECO:0007669"/>
    <property type="project" value="UniProtKB-KW"/>
</dbReference>
<dbReference type="EMBL" id="JABZMK010000002">
    <property type="protein sequence ID" value="MBF1128732.1"/>
    <property type="molecule type" value="Genomic_DNA"/>
</dbReference>
<accession>A0A930FQI1</accession>
<dbReference type="InterPro" id="IPR051453">
    <property type="entry name" value="MBL_Glyoxalase_II"/>
</dbReference>
<dbReference type="PANTHER" id="PTHR46233">
    <property type="entry name" value="HYDROXYACYLGLUTATHIONE HYDROLASE GLOC"/>
    <property type="match status" value="1"/>
</dbReference>
<gene>
    <name evidence="6" type="ORF">HXL70_01585</name>
</gene>
<dbReference type="Proteomes" id="UP000757890">
    <property type="component" value="Unassembled WGS sequence"/>
</dbReference>
<feature type="domain" description="Metallo-beta-lactamase" evidence="5">
    <location>
        <begin position="12"/>
        <end position="192"/>
    </location>
</feature>
<evidence type="ECO:0000313" key="7">
    <source>
        <dbReference type="Proteomes" id="UP000757890"/>
    </source>
</evidence>
<dbReference type="SUPFAM" id="SSF56281">
    <property type="entry name" value="Metallo-hydrolase/oxidoreductase"/>
    <property type="match status" value="1"/>
</dbReference>
<dbReference type="InterPro" id="IPR036866">
    <property type="entry name" value="RibonucZ/Hydroxyglut_hydro"/>
</dbReference>
<organism evidence="6 7">
    <name type="scientific">Dialister invisus</name>
    <dbReference type="NCBI Taxonomy" id="218538"/>
    <lineage>
        <taxon>Bacteria</taxon>
        <taxon>Bacillati</taxon>
        <taxon>Bacillota</taxon>
        <taxon>Negativicutes</taxon>
        <taxon>Veillonellales</taxon>
        <taxon>Veillonellaceae</taxon>
        <taxon>Dialister</taxon>
    </lineage>
</organism>
<keyword evidence="4" id="KW-0862">Zinc</keyword>
<evidence type="ECO:0000256" key="3">
    <source>
        <dbReference type="ARBA" id="ARBA00022801"/>
    </source>
</evidence>
<dbReference type="Gene3D" id="3.60.15.10">
    <property type="entry name" value="Ribonuclease Z/Hydroxyacylglutathione hydrolase-like"/>
    <property type="match status" value="1"/>
</dbReference>
<dbReference type="PANTHER" id="PTHR46233:SF3">
    <property type="entry name" value="HYDROXYACYLGLUTATHIONE HYDROLASE GLOC"/>
    <property type="match status" value="1"/>
</dbReference>
<dbReference type="CDD" id="cd06262">
    <property type="entry name" value="metallo-hydrolase-like_MBL-fold"/>
    <property type="match status" value="1"/>
</dbReference>
<evidence type="ECO:0000259" key="5">
    <source>
        <dbReference type="SMART" id="SM00849"/>
    </source>
</evidence>
<dbReference type="SMART" id="SM00849">
    <property type="entry name" value="Lactamase_B"/>
    <property type="match status" value="1"/>
</dbReference>
<protein>
    <submittedName>
        <fullName evidence="6">MBL fold metallo-hydrolase</fullName>
    </submittedName>
</protein>
<evidence type="ECO:0000256" key="2">
    <source>
        <dbReference type="ARBA" id="ARBA00022723"/>
    </source>
</evidence>
<dbReference type="InterPro" id="IPR001279">
    <property type="entry name" value="Metallo-B-lactamas"/>
</dbReference>
<dbReference type="RefSeq" id="WP_273011584.1">
    <property type="nucleotide sequence ID" value="NZ_CATXWY010000002.1"/>
</dbReference>